<evidence type="ECO:0000313" key="3">
    <source>
        <dbReference type="Proteomes" id="UP000490386"/>
    </source>
</evidence>
<gene>
    <name evidence="2" type="ORF">F8O03_16050</name>
</gene>
<feature type="transmembrane region" description="Helical" evidence="1">
    <location>
        <begin position="79"/>
        <end position="98"/>
    </location>
</feature>
<name>A0A7J5AY94_9MICO</name>
<keyword evidence="1" id="KW-1133">Transmembrane helix</keyword>
<dbReference type="Proteomes" id="UP000490386">
    <property type="component" value="Unassembled WGS sequence"/>
</dbReference>
<dbReference type="AlphaFoldDB" id="A0A7J5AY94"/>
<protein>
    <submittedName>
        <fullName evidence="2">Uncharacterized protein</fullName>
    </submittedName>
</protein>
<comment type="caution">
    <text evidence="2">The sequence shown here is derived from an EMBL/GenBank/DDBJ whole genome shotgun (WGS) entry which is preliminary data.</text>
</comment>
<keyword evidence="1" id="KW-0812">Transmembrane</keyword>
<dbReference type="OrthoDB" id="5120573at2"/>
<feature type="transmembrane region" description="Helical" evidence="1">
    <location>
        <begin position="110"/>
        <end position="130"/>
    </location>
</feature>
<dbReference type="EMBL" id="WBJX01000006">
    <property type="protein sequence ID" value="KAB1636459.1"/>
    <property type="molecule type" value="Genomic_DNA"/>
</dbReference>
<reference evidence="2 3" key="1">
    <citation type="submission" date="2019-09" db="EMBL/GenBank/DDBJ databases">
        <title>Phylogeny of genus Pseudoclavibacter and closely related genus.</title>
        <authorList>
            <person name="Li Y."/>
        </authorList>
    </citation>
    <scope>NUCLEOTIDE SEQUENCE [LARGE SCALE GENOMIC DNA]</scope>
    <source>
        <strain evidence="2 3">THG-MD12</strain>
    </source>
</reference>
<feature type="transmembrane region" description="Helical" evidence="1">
    <location>
        <begin position="24"/>
        <end position="46"/>
    </location>
</feature>
<evidence type="ECO:0000313" key="2">
    <source>
        <dbReference type="EMBL" id="KAB1636459.1"/>
    </source>
</evidence>
<accession>A0A7J5AY94</accession>
<evidence type="ECO:0000256" key="1">
    <source>
        <dbReference type="SAM" id="Phobius"/>
    </source>
</evidence>
<dbReference type="RefSeq" id="WP_151424758.1">
    <property type="nucleotide sequence ID" value="NZ_WBJX01000006.1"/>
</dbReference>
<sequence length="135" mass="14069">MSVVNEELPRAGVSAQAASGEGKIGLLAVLGVFVLGFLALGLGLCIDEMLRYGSGMEADSDPHSTTALHYGEAKSVADLTILALGTTWLAYIGTAVSVASSDPRPFGRTFGMLVLLSVVAIAVPVAWPILEHSWR</sequence>
<organism evidence="2 3">
    <name type="scientific">Pseudoclavibacter terrae</name>
    <dbReference type="NCBI Taxonomy" id="1530195"/>
    <lineage>
        <taxon>Bacteria</taxon>
        <taxon>Bacillati</taxon>
        <taxon>Actinomycetota</taxon>
        <taxon>Actinomycetes</taxon>
        <taxon>Micrococcales</taxon>
        <taxon>Microbacteriaceae</taxon>
        <taxon>Pseudoclavibacter</taxon>
    </lineage>
</organism>
<keyword evidence="3" id="KW-1185">Reference proteome</keyword>
<keyword evidence="1" id="KW-0472">Membrane</keyword>
<proteinExistence type="predicted"/>